<accession>A0A224YWW9</accession>
<dbReference type="Pfam" id="PF00786">
    <property type="entry name" value="PBD"/>
    <property type="match status" value="1"/>
</dbReference>
<feature type="compositionally biased region" description="Basic and acidic residues" evidence="10">
    <location>
        <begin position="682"/>
        <end position="693"/>
    </location>
</feature>
<protein>
    <recommendedName>
        <fullName evidence="1">non-specific protein-tyrosine kinase</fullName>
        <ecNumber evidence="1">2.7.10.2</ecNumber>
    </recommendedName>
</protein>
<evidence type="ECO:0000256" key="9">
    <source>
        <dbReference type="PROSITE-ProRule" id="PRU10141"/>
    </source>
</evidence>
<dbReference type="EC" id="2.7.10.2" evidence="1"/>
<organism evidence="13">
    <name type="scientific">Rhipicephalus zambeziensis</name>
    <dbReference type="NCBI Taxonomy" id="60191"/>
    <lineage>
        <taxon>Eukaryota</taxon>
        <taxon>Metazoa</taxon>
        <taxon>Ecdysozoa</taxon>
        <taxon>Arthropoda</taxon>
        <taxon>Chelicerata</taxon>
        <taxon>Arachnida</taxon>
        <taxon>Acari</taxon>
        <taxon>Parasitiformes</taxon>
        <taxon>Ixodida</taxon>
        <taxon>Ixodoidea</taxon>
        <taxon>Ixodidae</taxon>
        <taxon>Rhipicephalinae</taxon>
        <taxon>Rhipicephalus</taxon>
        <taxon>Rhipicephalus</taxon>
    </lineage>
</organism>
<feature type="domain" description="CRIB" evidence="12">
    <location>
        <begin position="505"/>
        <end position="519"/>
    </location>
</feature>
<evidence type="ECO:0000256" key="10">
    <source>
        <dbReference type="SAM" id="MobiDB-lite"/>
    </source>
</evidence>
<dbReference type="InterPro" id="IPR055175">
    <property type="entry name" value="ACK/TNK-like_SAM"/>
</dbReference>
<dbReference type="GO" id="GO:0004715">
    <property type="term" value="F:non-membrane spanning protein tyrosine kinase activity"/>
    <property type="evidence" value="ECO:0007669"/>
    <property type="project" value="UniProtKB-EC"/>
</dbReference>
<evidence type="ECO:0000256" key="3">
    <source>
        <dbReference type="ARBA" id="ARBA00022679"/>
    </source>
</evidence>
<feature type="binding site" evidence="9">
    <location>
        <position position="163"/>
    </location>
    <ligand>
        <name>ATP</name>
        <dbReference type="ChEBI" id="CHEBI:30616"/>
    </ligand>
</feature>
<dbReference type="GO" id="GO:0002009">
    <property type="term" value="P:morphogenesis of an epithelium"/>
    <property type="evidence" value="ECO:0007669"/>
    <property type="project" value="UniProtKB-ARBA"/>
</dbReference>
<sequence length="1147" mass="126363">MPFPSAASTFSLGSGGGPSLYEFLLEAELSSYYDALRNDLKVVSVGQLKYVEEDDLLHLGMSRPEQRRLRKYFHKYFPQTYLRKIKQMILPKAKDDMDQSSVLLLDTSTDKGSSSSQVRVPSKHIIPADSIVINKELGIGEFGVVQQGVWTNEEGDRIQVAIKCLSKDQMQNNPMEFLKEAVIMHTIDHEHIVRLYGVVLDTVSLMLVTELAPLRSLLECLKEAALRPSFPVMALCDFAMQICDGMQYLESKRLIHRDLAARNILVFAKNKVKISDFGLSRALGVGKDYYQTNFNVNLKLPIAWCAPECINFLRFTSASDVWAFGVTLWEMFSYGFQPWAALTGQQILEAIDEPNLQRLEQPDCCPKDYYTLMLKCWQHDPNKRPKFSEILQTLPDCKPEQVQAIADCPDTSMGGSLKLKKDALHYRTGDVITVLDKRPDAWSLWKGVTASGKTGLFNPAATIAYLGHNLPSSRASGSFTRWDPRSGAGTAYASGRRSRLRPEMISGPQGDLKHTGHVGLDGAFFGDVGFLGDKYGQLPKQVVNPYKPQEDKDSSDSSDMTPLLNGSSSAVDGKSGPALETWSDTSSEKDLAKEYILEKEICAKPLDLKLSNPLDVKSMSGKDGQKPDHEYHEISDEEQMDATESPKFETLDLGPSLMDEVFRALETTQLNFDLDKVPKDDCFAKSEPPKETPKPSSASSTFKKKQLATVKPISAAEEQTLETAIAIAKEAAAQSMQEMDGRSESDATQDSPRTPSSPNKRKFSFKFKSSPKLGRRTFSEETEAIPDIQDSLTEEAKEAYNSLVDKGPEKLVVVEPAVAPAPVTGIEPLDAGADINPLRRIRSGIQIQPRIRGNRHGIPSSCRPTTPHTAALARLAANAVSSGGAPRNGLGAPPPPPPLQQQQQQGEAEANPLPLPPRDRTKPAQVLKHHQRKHPLLLLPGSAAAETASKHSGSESPPAPVRQASVNERIAAVEARTSRNEAEPRGPPTKPVRTCSNPDESFENQIQEGIDSLDHLATDAPSLPTIYKNSDHVSCEDLLEFAMDRPNAKRTQGPARGVDSDEVRIMQKVLAKECVGAEECLVALNEVDWDVHKGIKWLRLQQQLQQRHGLAFPADACSHALEQSGWNVLQATNLLRATQALDDTTEV</sequence>
<dbReference type="Pfam" id="PF07714">
    <property type="entry name" value="PK_Tyr_Ser-Thr"/>
    <property type="match status" value="1"/>
</dbReference>
<evidence type="ECO:0000256" key="6">
    <source>
        <dbReference type="ARBA" id="ARBA00022840"/>
    </source>
</evidence>
<feature type="region of interest" description="Disordered" evidence="10">
    <location>
        <begin position="682"/>
        <end position="705"/>
    </location>
</feature>
<dbReference type="InterPro" id="IPR000095">
    <property type="entry name" value="CRIB_dom"/>
</dbReference>
<feature type="compositionally biased region" description="Low complexity" evidence="10">
    <location>
        <begin position="880"/>
        <end position="891"/>
    </location>
</feature>
<name>A0A224YWW9_9ACAR</name>
<dbReference type="PANTHER" id="PTHR24418">
    <property type="entry name" value="TYROSINE-PROTEIN KINASE"/>
    <property type="match status" value="1"/>
</dbReference>
<dbReference type="GO" id="GO:0005524">
    <property type="term" value="F:ATP binding"/>
    <property type="evidence" value="ECO:0007669"/>
    <property type="project" value="UniProtKB-UniRule"/>
</dbReference>
<dbReference type="PROSITE" id="PS50011">
    <property type="entry name" value="PROTEIN_KINASE_DOM"/>
    <property type="match status" value="1"/>
</dbReference>
<evidence type="ECO:0000256" key="4">
    <source>
        <dbReference type="ARBA" id="ARBA00022741"/>
    </source>
</evidence>
<feature type="compositionally biased region" description="Low complexity" evidence="10">
    <location>
        <begin position="900"/>
        <end position="912"/>
    </location>
</feature>
<evidence type="ECO:0000256" key="1">
    <source>
        <dbReference type="ARBA" id="ARBA00011903"/>
    </source>
</evidence>
<keyword evidence="6 9" id="KW-0067">ATP-binding</keyword>
<dbReference type="Gene3D" id="1.10.510.10">
    <property type="entry name" value="Transferase(Phosphotransferase) domain 1"/>
    <property type="match status" value="1"/>
</dbReference>
<proteinExistence type="predicted"/>
<comment type="catalytic activity">
    <reaction evidence="8">
        <text>L-threonyl-[protein] + ATP = O-phospho-L-threonyl-[protein] + ADP + H(+)</text>
        <dbReference type="Rhea" id="RHEA:46608"/>
        <dbReference type="Rhea" id="RHEA-COMP:11060"/>
        <dbReference type="Rhea" id="RHEA-COMP:11605"/>
        <dbReference type="ChEBI" id="CHEBI:15378"/>
        <dbReference type="ChEBI" id="CHEBI:30013"/>
        <dbReference type="ChEBI" id="CHEBI:30616"/>
        <dbReference type="ChEBI" id="CHEBI:61977"/>
        <dbReference type="ChEBI" id="CHEBI:456216"/>
        <dbReference type="EC" id="2.7.11.1"/>
    </reaction>
</comment>
<feature type="compositionally biased region" description="Polar residues" evidence="10">
    <location>
        <begin position="557"/>
        <end position="570"/>
    </location>
</feature>
<dbReference type="InterPro" id="IPR049587">
    <property type="entry name" value="TNK-like_SAM"/>
</dbReference>
<dbReference type="InterPro" id="IPR008266">
    <property type="entry name" value="Tyr_kinase_AS"/>
</dbReference>
<dbReference type="PRINTS" id="PR00109">
    <property type="entry name" value="TYRKINASE"/>
</dbReference>
<reference evidence="13" key="1">
    <citation type="journal article" date="2017" name="Parasit. Vectors">
        <title>Sialotranscriptomics of Rhipicephalus zambeziensis reveals intricate expression profiles of secretory proteins and suggests tight temporal transcriptional regulation during blood-feeding.</title>
        <authorList>
            <person name="de Castro M.H."/>
            <person name="de Klerk D."/>
            <person name="Pienaar R."/>
            <person name="Rees D.J.G."/>
            <person name="Mans B.J."/>
        </authorList>
    </citation>
    <scope>NUCLEOTIDE SEQUENCE</scope>
    <source>
        <tissue evidence="13">Salivary glands</tissue>
    </source>
</reference>
<evidence type="ECO:0000259" key="11">
    <source>
        <dbReference type="PROSITE" id="PS50011"/>
    </source>
</evidence>
<dbReference type="CDD" id="cd00174">
    <property type="entry name" value="SH3"/>
    <property type="match status" value="1"/>
</dbReference>
<dbReference type="EMBL" id="GFPF01010972">
    <property type="protein sequence ID" value="MAA22118.1"/>
    <property type="molecule type" value="Transcribed_RNA"/>
</dbReference>
<dbReference type="Pfam" id="PF22931">
    <property type="entry name" value="SAM_TNK"/>
    <property type="match status" value="1"/>
</dbReference>
<feature type="region of interest" description="Disordered" evidence="10">
    <location>
        <begin position="615"/>
        <end position="645"/>
    </location>
</feature>
<dbReference type="InterPro" id="IPR017441">
    <property type="entry name" value="Protein_kinase_ATP_BS"/>
</dbReference>
<feature type="region of interest" description="Disordered" evidence="10">
    <location>
        <begin position="544"/>
        <end position="585"/>
    </location>
</feature>
<keyword evidence="2" id="KW-0728">SH3 domain</keyword>
<dbReference type="CDD" id="cd05040">
    <property type="entry name" value="PTKc_Ack_like"/>
    <property type="match status" value="1"/>
</dbReference>
<dbReference type="GO" id="GO:0004674">
    <property type="term" value="F:protein serine/threonine kinase activity"/>
    <property type="evidence" value="ECO:0007669"/>
    <property type="project" value="UniProtKB-EC"/>
</dbReference>
<keyword evidence="5 13" id="KW-0418">Kinase</keyword>
<keyword evidence="3" id="KW-0808">Transferase</keyword>
<dbReference type="FunFam" id="3.30.200.20:FF:000780">
    <property type="entry name" value="Tyrosine-protein kinase PR2"/>
    <property type="match status" value="1"/>
</dbReference>
<dbReference type="CDD" id="cd09539">
    <property type="entry name" value="SAM_TNK-like"/>
    <property type="match status" value="1"/>
</dbReference>
<dbReference type="Gene3D" id="3.30.200.20">
    <property type="entry name" value="Phosphorylase Kinase, domain 1"/>
    <property type="match status" value="1"/>
</dbReference>
<feature type="compositionally biased region" description="Basic and acidic residues" evidence="10">
    <location>
        <begin position="623"/>
        <end position="634"/>
    </location>
</feature>
<dbReference type="InterPro" id="IPR050198">
    <property type="entry name" value="Non-receptor_tyrosine_kinases"/>
</dbReference>
<feature type="domain" description="Protein kinase" evidence="11">
    <location>
        <begin position="131"/>
        <end position="397"/>
    </location>
</feature>
<evidence type="ECO:0000256" key="8">
    <source>
        <dbReference type="ARBA" id="ARBA00047899"/>
    </source>
</evidence>
<dbReference type="InterPro" id="IPR001245">
    <property type="entry name" value="Ser-Thr/Tyr_kinase_cat_dom"/>
</dbReference>
<keyword evidence="7" id="KW-0829">Tyrosine-protein kinase</keyword>
<dbReference type="AlphaFoldDB" id="A0A224YWW9"/>
<dbReference type="SMART" id="SM00220">
    <property type="entry name" value="S_TKc"/>
    <property type="match status" value="1"/>
</dbReference>
<keyword evidence="4 9" id="KW-0547">Nucleotide-binding</keyword>
<dbReference type="FunFam" id="1.10.510.10:FF:001118">
    <property type="entry name" value="Tyrosine-protein kinase PR2"/>
    <property type="match status" value="1"/>
</dbReference>
<feature type="region of interest" description="Disordered" evidence="10">
    <location>
        <begin position="732"/>
        <end position="784"/>
    </location>
</feature>
<evidence type="ECO:0000313" key="13">
    <source>
        <dbReference type="EMBL" id="MAA22118.1"/>
    </source>
</evidence>
<feature type="region of interest" description="Disordered" evidence="10">
    <location>
        <begin position="880"/>
        <end position="998"/>
    </location>
</feature>
<dbReference type="PROSITE" id="PS00109">
    <property type="entry name" value="PROTEIN_KINASE_TYR"/>
    <property type="match status" value="1"/>
</dbReference>
<evidence type="ECO:0000256" key="7">
    <source>
        <dbReference type="ARBA" id="ARBA00023137"/>
    </source>
</evidence>
<evidence type="ECO:0000256" key="5">
    <source>
        <dbReference type="ARBA" id="ARBA00022777"/>
    </source>
</evidence>
<dbReference type="PROSITE" id="PS00107">
    <property type="entry name" value="PROTEIN_KINASE_ATP"/>
    <property type="match status" value="1"/>
</dbReference>
<evidence type="ECO:0000256" key="2">
    <source>
        <dbReference type="ARBA" id="ARBA00022443"/>
    </source>
</evidence>
<dbReference type="InterPro" id="IPR000719">
    <property type="entry name" value="Prot_kinase_dom"/>
</dbReference>
<dbReference type="InterPro" id="IPR011009">
    <property type="entry name" value="Kinase-like_dom_sf"/>
</dbReference>
<dbReference type="InterPro" id="IPR020635">
    <property type="entry name" value="Tyr_kinase_cat_dom"/>
</dbReference>
<dbReference type="SMART" id="SM00219">
    <property type="entry name" value="TyrKc"/>
    <property type="match status" value="1"/>
</dbReference>
<evidence type="ECO:0000259" key="12">
    <source>
        <dbReference type="PROSITE" id="PS50108"/>
    </source>
</evidence>
<dbReference type="PROSITE" id="PS50108">
    <property type="entry name" value="CRIB"/>
    <property type="match status" value="1"/>
</dbReference>
<dbReference type="SUPFAM" id="SSF56112">
    <property type="entry name" value="Protein kinase-like (PK-like)"/>
    <property type="match status" value="1"/>
</dbReference>
<feature type="region of interest" description="Disordered" evidence="10">
    <location>
        <begin position="476"/>
        <end position="512"/>
    </location>
</feature>